<dbReference type="InterPro" id="IPR036388">
    <property type="entry name" value="WH-like_DNA-bd_sf"/>
</dbReference>
<dbReference type="PANTHER" id="PTHR30385:SF7">
    <property type="entry name" value="RNA POLYMERASE SIGMA FACTOR FLIA"/>
    <property type="match status" value="1"/>
</dbReference>
<keyword evidence="4" id="KW-0804">Transcription</keyword>
<dbReference type="Gene3D" id="1.10.10.10">
    <property type="entry name" value="Winged helix-like DNA-binding domain superfamily/Winged helix DNA-binding domain"/>
    <property type="match status" value="1"/>
</dbReference>
<organism evidence="6">
    <name type="scientific">marine sediment metagenome</name>
    <dbReference type="NCBI Taxonomy" id="412755"/>
    <lineage>
        <taxon>unclassified sequences</taxon>
        <taxon>metagenomes</taxon>
        <taxon>ecological metagenomes</taxon>
    </lineage>
</organism>
<comment type="caution">
    <text evidence="6">The sequence shown here is derived from an EMBL/GenBank/DDBJ whole genome shotgun (WGS) entry which is preliminary data.</text>
</comment>
<dbReference type="SUPFAM" id="SSF88946">
    <property type="entry name" value="Sigma2 domain of RNA polymerase sigma factors"/>
    <property type="match status" value="1"/>
</dbReference>
<dbReference type="PROSITE" id="PS00715">
    <property type="entry name" value="SIGMA70_1"/>
    <property type="match status" value="1"/>
</dbReference>
<sequence>MSLKTKKTSDEIKKIWSNYKHSHDPEIRKGLIIQYLPLVRYVVDRLPLANLPSLSVEDLISSGIVGLIKALDSFDPGRGVKFQTYAIPRIRGAIIDELRSLDWIPRSLRRKVHLLEKAYLLLESRFNRPPTDKELAAALNIKVEGLNQLRIQMTYFPLLSLHHIQKGEKGRREGNTEKSKGLLRIDILELEIGYGLIPLADESQGGDLLERI</sequence>
<dbReference type="InterPro" id="IPR042194">
    <property type="entry name" value="FHIPEP_1"/>
</dbReference>
<dbReference type="Gene3D" id="1.10.1740.10">
    <property type="match status" value="1"/>
</dbReference>
<accession>X1T0P3</accession>
<proteinExistence type="predicted"/>
<evidence type="ECO:0000256" key="1">
    <source>
        <dbReference type="ARBA" id="ARBA00023015"/>
    </source>
</evidence>
<gene>
    <name evidence="6" type="ORF">S12H4_14311</name>
</gene>
<evidence type="ECO:0000256" key="2">
    <source>
        <dbReference type="ARBA" id="ARBA00023082"/>
    </source>
</evidence>
<keyword evidence="3" id="KW-0238">DNA-binding</keyword>
<feature type="domain" description="RNA polymerase sigma-70" evidence="5">
    <location>
        <begin position="58"/>
        <end position="71"/>
    </location>
</feature>
<dbReference type="SUPFAM" id="SSF88659">
    <property type="entry name" value="Sigma3 and sigma4 domains of RNA polymerase sigma factors"/>
    <property type="match status" value="1"/>
</dbReference>
<dbReference type="GO" id="GO:0003677">
    <property type="term" value="F:DNA binding"/>
    <property type="evidence" value="ECO:0007669"/>
    <property type="project" value="UniProtKB-KW"/>
</dbReference>
<reference evidence="6" key="1">
    <citation type="journal article" date="2014" name="Front. Microbiol.">
        <title>High frequency of phylogenetically diverse reductive dehalogenase-homologous genes in deep subseafloor sedimentary metagenomes.</title>
        <authorList>
            <person name="Kawai M."/>
            <person name="Futagami T."/>
            <person name="Toyoda A."/>
            <person name="Takaki Y."/>
            <person name="Nishi S."/>
            <person name="Hori S."/>
            <person name="Arai W."/>
            <person name="Tsubouchi T."/>
            <person name="Morono Y."/>
            <person name="Uchiyama I."/>
            <person name="Ito T."/>
            <person name="Fujiyama A."/>
            <person name="Inagaki F."/>
            <person name="Takami H."/>
        </authorList>
    </citation>
    <scope>NUCLEOTIDE SEQUENCE</scope>
    <source>
        <strain evidence="6">Expedition CK06-06</strain>
    </source>
</reference>
<evidence type="ECO:0000256" key="3">
    <source>
        <dbReference type="ARBA" id="ARBA00023125"/>
    </source>
</evidence>
<dbReference type="NCBIfam" id="TIGR02937">
    <property type="entry name" value="sigma70-ECF"/>
    <property type="match status" value="1"/>
</dbReference>
<evidence type="ECO:0000259" key="5">
    <source>
        <dbReference type="PROSITE" id="PS00715"/>
    </source>
</evidence>
<dbReference type="GO" id="GO:0016987">
    <property type="term" value="F:sigma factor activity"/>
    <property type="evidence" value="ECO:0007669"/>
    <property type="project" value="UniProtKB-KW"/>
</dbReference>
<keyword evidence="2" id="KW-0731">Sigma factor</keyword>
<dbReference type="InterPro" id="IPR013324">
    <property type="entry name" value="RNA_pol_sigma_r3/r4-like"/>
</dbReference>
<name>X1T0P3_9ZZZZ</name>
<protein>
    <recommendedName>
        <fullName evidence="5">RNA polymerase sigma-70 domain-containing protein</fullName>
    </recommendedName>
</protein>
<dbReference type="GO" id="GO:0006352">
    <property type="term" value="P:DNA-templated transcription initiation"/>
    <property type="evidence" value="ECO:0007669"/>
    <property type="project" value="InterPro"/>
</dbReference>
<dbReference type="InterPro" id="IPR007627">
    <property type="entry name" value="RNA_pol_sigma70_r2"/>
</dbReference>
<dbReference type="AlphaFoldDB" id="X1T0P3"/>
<dbReference type="Pfam" id="PF04542">
    <property type="entry name" value="Sigma70_r2"/>
    <property type="match status" value="1"/>
</dbReference>
<dbReference type="InterPro" id="IPR013325">
    <property type="entry name" value="RNA_pol_sigma_r2"/>
</dbReference>
<keyword evidence="1" id="KW-0805">Transcription regulation</keyword>
<dbReference type="PANTHER" id="PTHR30385">
    <property type="entry name" value="SIGMA FACTOR F FLAGELLAR"/>
    <property type="match status" value="1"/>
</dbReference>
<evidence type="ECO:0000256" key="4">
    <source>
        <dbReference type="ARBA" id="ARBA00023163"/>
    </source>
</evidence>
<dbReference type="Gene3D" id="3.40.30.60">
    <property type="entry name" value="FHIPEP family, domain 1"/>
    <property type="match status" value="1"/>
</dbReference>
<dbReference type="InterPro" id="IPR014284">
    <property type="entry name" value="RNA_pol_sigma-70_dom"/>
</dbReference>
<dbReference type="InterPro" id="IPR000943">
    <property type="entry name" value="RNA_pol_sigma70"/>
</dbReference>
<dbReference type="EMBL" id="BARW01006821">
    <property type="protein sequence ID" value="GAI81175.1"/>
    <property type="molecule type" value="Genomic_DNA"/>
</dbReference>
<evidence type="ECO:0000313" key="6">
    <source>
        <dbReference type="EMBL" id="GAI81175.1"/>
    </source>
</evidence>
<feature type="non-terminal residue" evidence="6">
    <location>
        <position position="212"/>
    </location>
</feature>